<proteinExistence type="predicted"/>
<dbReference type="Proteomes" id="UP000004995">
    <property type="component" value="Unassembled WGS sequence"/>
</dbReference>
<sequence length="290" mass="32476">VMVISEYVLRKPWLNCRFLNCILRFIRCCKIAEPIGRSLGQLNLLKATKKRRCLPERCKTLRPVPAAIQEMICDTLERLRRRTNLEGYEELSRYCKARTHIERMMVWHVATSKLLEEEEDQLRLGEGQNGLEGGEGKNDLEVGRSSGGSKGLGYYKLVATTLSRYCAYLVFYKPKLLPIASNSVRYMCNELVREANSKEKPNGSQDATAAIEGDKLSKMLAELWCELIKELGKGGEFITHLRALLYHAGIDDKFSGSSTADADAAPNKEDNHGQGGSNISVQVVLCVVIC</sequence>
<dbReference type="EnsemblPlants" id="KQK92632">
    <property type="protein sequence ID" value="KQK92632"/>
    <property type="gene ID" value="SETIT_038894mg"/>
</dbReference>
<dbReference type="OMA" id="IERIMLW"/>
<organism evidence="1 2">
    <name type="scientific">Setaria italica</name>
    <name type="common">Foxtail millet</name>
    <name type="synonym">Panicum italicum</name>
    <dbReference type="NCBI Taxonomy" id="4555"/>
    <lineage>
        <taxon>Eukaryota</taxon>
        <taxon>Viridiplantae</taxon>
        <taxon>Streptophyta</taxon>
        <taxon>Embryophyta</taxon>
        <taxon>Tracheophyta</taxon>
        <taxon>Spermatophyta</taxon>
        <taxon>Magnoliopsida</taxon>
        <taxon>Liliopsida</taxon>
        <taxon>Poales</taxon>
        <taxon>Poaceae</taxon>
        <taxon>PACMAD clade</taxon>
        <taxon>Panicoideae</taxon>
        <taxon>Panicodae</taxon>
        <taxon>Paniceae</taxon>
        <taxon>Cenchrinae</taxon>
        <taxon>Setaria</taxon>
    </lineage>
</organism>
<dbReference type="EMBL" id="AGNK02006131">
    <property type="status" value="NOT_ANNOTATED_CDS"/>
    <property type="molecule type" value="Genomic_DNA"/>
</dbReference>
<dbReference type="PANTHER" id="PTHR31325">
    <property type="entry name" value="OS01G0798800 PROTEIN-RELATED"/>
    <property type="match status" value="1"/>
</dbReference>
<dbReference type="Pfam" id="PF04578">
    <property type="entry name" value="DUF594"/>
    <property type="match status" value="1"/>
</dbReference>
<dbReference type="FunCoup" id="K4AJ30">
    <property type="interactions" value="235"/>
</dbReference>
<accession>K4AJ30</accession>
<dbReference type="Gramene" id="KQK92632">
    <property type="protein sequence ID" value="KQK92632"/>
    <property type="gene ID" value="SETIT_038894mg"/>
</dbReference>
<reference evidence="2" key="1">
    <citation type="journal article" date="2012" name="Nat. Biotechnol.">
        <title>Reference genome sequence of the model plant Setaria.</title>
        <authorList>
            <person name="Bennetzen J.L."/>
            <person name="Schmutz J."/>
            <person name="Wang H."/>
            <person name="Percifield R."/>
            <person name="Hawkins J."/>
            <person name="Pontaroli A.C."/>
            <person name="Estep M."/>
            <person name="Feng L."/>
            <person name="Vaughn J.N."/>
            <person name="Grimwood J."/>
            <person name="Jenkins J."/>
            <person name="Barry K."/>
            <person name="Lindquist E."/>
            <person name="Hellsten U."/>
            <person name="Deshpande S."/>
            <person name="Wang X."/>
            <person name="Wu X."/>
            <person name="Mitros T."/>
            <person name="Triplett J."/>
            <person name="Yang X."/>
            <person name="Ye C.Y."/>
            <person name="Mauro-Herrera M."/>
            <person name="Wang L."/>
            <person name="Li P."/>
            <person name="Sharma M."/>
            <person name="Sharma R."/>
            <person name="Ronald P.C."/>
            <person name="Panaud O."/>
            <person name="Kellogg E.A."/>
            <person name="Brutnell T.P."/>
            <person name="Doust A.N."/>
            <person name="Tuskan G.A."/>
            <person name="Rokhsar D."/>
            <person name="Devos K.M."/>
        </authorList>
    </citation>
    <scope>NUCLEOTIDE SEQUENCE [LARGE SCALE GENOMIC DNA]</scope>
    <source>
        <strain evidence="2">cv. Yugu1</strain>
    </source>
</reference>
<dbReference type="InterPro" id="IPR007658">
    <property type="entry name" value="DUF594"/>
</dbReference>
<evidence type="ECO:0000313" key="1">
    <source>
        <dbReference type="EnsemblPlants" id="KQK92632"/>
    </source>
</evidence>
<dbReference type="AlphaFoldDB" id="K4AJ30"/>
<keyword evidence="2" id="KW-1185">Reference proteome</keyword>
<dbReference type="eggNOG" id="ENOG502QSWW">
    <property type="taxonomic scope" value="Eukaryota"/>
</dbReference>
<dbReference type="InParanoid" id="K4AJ30"/>
<reference evidence="1" key="2">
    <citation type="submission" date="2018-08" db="UniProtKB">
        <authorList>
            <consortium name="EnsemblPlants"/>
        </authorList>
    </citation>
    <scope>IDENTIFICATION</scope>
    <source>
        <strain evidence="1">Yugu1</strain>
    </source>
</reference>
<name>K4AJ30_SETIT</name>
<dbReference type="HOGENOM" id="CLU_881030_0_0_1"/>
<protein>
    <submittedName>
        <fullName evidence="1">Uncharacterized protein</fullName>
    </submittedName>
</protein>
<evidence type="ECO:0000313" key="2">
    <source>
        <dbReference type="Proteomes" id="UP000004995"/>
    </source>
</evidence>